<organism evidence="3 4">
    <name type="scientific">Sunxiuqinia dokdonensis</name>
    <dbReference type="NCBI Taxonomy" id="1409788"/>
    <lineage>
        <taxon>Bacteria</taxon>
        <taxon>Pseudomonadati</taxon>
        <taxon>Bacteroidota</taxon>
        <taxon>Bacteroidia</taxon>
        <taxon>Marinilabiliales</taxon>
        <taxon>Prolixibacteraceae</taxon>
        <taxon>Sunxiuqinia</taxon>
    </lineage>
</organism>
<comment type="caution">
    <text evidence="3">The sequence shown here is derived from an EMBL/GenBank/DDBJ whole genome shotgun (WGS) entry which is preliminary data.</text>
</comment>
<keyword evidence="1" id="KW-0812">Transmembrane</keyword>
<feature type="transmembrane region" description="Helical" evidence="1">
    <location>
        <begin position="131"/>
        <end position="151"/>
    </location>
</feature>
<gene>
    <name evidence="3" type="ORF">NC99_01970</name>
</gene>
<keyword evidence="1" id="KW-0472">Membrane</keyword>
<dbReference type="PANTHER" id="PTHR22911">
    <property type="entry name" value="ACYL-MALONYL CONDENSING ENZYME-RELATED"/>
    <property type="match status" value="1"/>
</dbReference>
<feature type="transmembrane region" description="Helical" evidence="1">
    <location>
        <begin position="247"/>
        <end position="267"/>
    </location>
</feature>
<dbReference type="InterPro" id="IPR000620">
    <property type="entry name" value="EamA_dom"/>
</dbReference>
<dbReference type="AlphaFoldDB" id="A0A0L8VFM3"/>
<dbReference type="PATRIC" id="fig|1409788.3.peg.203"/>
<feature type="transmembrane region" description="Helical" evidence="1">
    <location>
        <begin position="273"/>
        <end position="291"/>
    </location>
</feature>
<name>A0A0L8VFM3_9BACT</name>
<feature type="transmembrane region" description="Helical" evidence="1">
    <location>
        <begin position="99"/>
        <end position="119"/>
    </location>
</feature>
<dbReference type="Proteomes" id="UP000036958">
    <property type="component" value="Unassembled WGS sequence"/>
</dbReference>
<proteinExistence type="predicted"/>
<reference evidence="4" key="1">
    <citation type="submission" date="2015-07" db="EMBL/GenBank/DDBJ databases">
        <title>Genome sequencing of Sunxiuqinia dokdonensis strain SK.</title>
        <authorList>
            <person name="Ahn S."/>
            <person name="Kim B.-C."/>
        </authorList>
    </citation>
    <scope>NUCLEOTIDE SEQUENCE [LARGE SCALE GENOMIC DNA]</scope>
    <source>
        <strain evidence="4">SK</strain>
    </source>
</reference>
<dbReference type="Pfam" id="PF00892">
    <property type="entry name" value="EamA"/>
    <property type="match status" value="2"/>
</dbReference>
<feature type="transmembrane region" description="Helical" evidence="1">
    <location>
        <begin position="215"/>
        <end position="235"/>
    </location>
</feature>
<dbReference type="SUPFAM" id="SSF103481">
    <property type="entry name" value="Multidrug resistance efflux transporter EmrE"/>
    <property type="match status" value="2"/>
</dbReference>
<feature type="transmembrane region" description="Helical" evidence="1">
    <location>
        <begin position="157"/>
        <end position="176"/>
    </location>
</feature>
<keyword evidence="4" id="KW-1185">Reference proteome</keyword>
<protein>
    <recommendedName>
        <fullName evidence="2">EamA domain-containing protein</fullName>
    </recommendedName>
</protein>
<dbReference type="RefSeq" id="WP_053178899.1">
    <property type="nucleotide sequence ID" value="NZ_LGIA01000010.1"/>
</dbReference>
<feature type="domain" description="EamA" evidence="2">
    <location>
        <begin position="156"/>
        <end position="288"/>
    </location>
</feature>
<feature type="domain" description="EamA" evidence="2">
    <location>
        <begin position="6"/>
        <end position="142"/>
    </location>
</feature>
<accession>A0A0L8VFM3</accession>
<evidence type="ECO:0000313" key="3">
    <source>
        <dbReference type="EMBL" id="KOH46987.1"/>
    </source>
</evidence>
<evidence type="ECO:0000313" key="4">
    <source>
        <dbReference type="Proteomes" id="UP000036958"/>
    </source>
</evidence>
<feature type="transmembrane region" description="Helical" evidence="1">
    <location>
        <begin position="34"/>
        <end position="57"/>
    </location>
</feature>
<sequence>MKNQQKAILWALLAVIFWSTVASAFKIALQVLSPFQLVFVASIASFVAFFILILVQGELKLLLTINRRALLLSAGQGLFNPFLYYLVLFKAYDLNPAQVTQSLNMVWPIVLAVLSAPILGHKLGLRNLWGILLSFVGVVFIASQGSVAGFYKTNLPGALLALSSSVIWSAYWLFSVQEKRDKLVVFFWNFSFGIFYLILYGLLAPGESFQVEPGPHFFVAVYVGLFEMGITFVVWMKALQYSENNAVTGNFIFLSPFLSLIFIHFILHETIHLTTFFGLAFIIFGIFVQQLRIRRWRTR</sequence>
<evidence type="ECO:0000259" key="2">
    <source>
        <dbReference type="Pfam" id="PF00892"/>
    </source>
</evidence>
<dbReference type="GO" id="GO:0016020">
    <property type="term" value="C:membrane"/>
    <property type="evidence" value="ECO:0007669"/>
    <property type="project" value="InterPro"/>
</dbReference>
<feature type="transmembrane region" description="Helical" evidence="1">
    <location>
        <begin position="183"/>
        <end position="203"/>
    </location>
</feature>
<dbReference type="PANTHER" id="PTHR22911:SF137">
    <property type="entry name" value="SOLUTE CARRIER FAMILY 35 MEMBER G2-RELATED"/>
    <property type="match status" value="1"/>
</dbReference>
<dbReference type="InterPro" id="IPR037185">
    <property type="entry name" value="EmrE-like"/>
</dbReference>
<dbReference type="EMBL" id="LGIA01000010">
    <property type="protein sequence ID" value="KOH46987.1"/>
    <property type="molecule type" value="Genomic_DNA"/>
</dbReference>
<feature type="transmembrane region" description="Helical" evidence="1">
    <location>
        <begin position="69"/>
        <end position="87"/>
    </location>
</feature>
<dbReference type="STRING" id="1409788.NC99_01970"/>
<evidence type="ECO:0000256" key="1">
    <source>
        <dbReference type="SAM" id="Phobius"/>
    </source>
</evidence>
<dbReference type="OrthoDB" id="5729944at2"/>
<keyword evidence="1" id="KW-1133">Transmembrane helix</keyword>